<organism evidence="1 2">
    <name type="scientific">Streptomyces lannensis</name>
    <dbReference type="NCBI Taxonomy" id="766498"/>
    <lineage>
        <taxon>Bacteria</taxon>
        <taxon>Bacillati</taxon>
        <taxon>Actinomycetota</taxon>
        <taxon>Actinomycetes</taxon>
        <taxon>Kitasatosporales</taxon>
        <taxon>Streptomycetaceae</taxon>
        <taxon>Streptomyces</taxon>
    </lineage>
</organism>
<keyword evidence="2" id="KW-1185">Reference proteome</keyword>
<reference evidence="2" key="1">
    <citation type="journal article" date="2019" name="Int. J. Syst. Evol. Microbiol.">
        <title>The Global Catalogue of Microorganisms (GCM) 10K type strain sequencing project: providing services to taxonomists for standard genome sequencing and annotation.</title>
        <authorList>
            <consortium name="The Broad Institute Genomics Platform"/>
            <consortium name="The Broad Institute Genome Sequencing Center for Infectious Disease"/>
            <person name="Wu L."/>
            <person name="Ma J."/>
        </authorList>
    </citation>
    <scope>NUCLEOTIDE SEQUENCE [LARGE SCALE GENOMIC DNA]</scope>
    <source>
        <strain evidence="2">JCM 16578</strain>
    </source>
</reference>
<dbReference type="RefSeq" id="WP_345554404.1">
    <property type="nucleotide sequence ID" value="NZ_BAAAZA010000061.1"/>
</dbReference>
<gene>
    <name evidence="1" type="ORF">GCM10022207_88820</name>
</gene>
<sequence>MSEQRIPPSDELRTLLAGPRPQRYVLAHVDPATDPVIWDAPPPVVGTTGVTLSTAAMDRATVQELCQGKSEALHRWPQLDDRQSQLAIIGGDGEELCEYTPGELAAALSNDEAGEARVTGWLSSWLVRRYAEAPPDEQVWVVVAATWTGQMRALASNPPPGVLSAVMEQAGELDRGELDQATHELVIDTGSRLAHVLDEMPLSPYRNRGRMVEGWHTVKRLAAGEPAFRACTEWLLDQIALRDMDAQALRAMLEPDIADHFLDRRHAEVGAQPVPRLDAQRAQQLTQARELVRAYTAAAHSGREREAEDLFNAFVLPKRTLEVSDHGHIWRRAARRRRSPAGRCWSVPTCSAA</sequence>
<accession>A0ABP7LQV9</accession>
<protein>
    <submittedName>
        <fullName evidence="1">Uncharacterized protein</fullName>
    </submittedName>
</protein>
<evidence type="ECO:0000313" key="2">
    <source>
        <dbReference type="Proteomes" id="UP001501563"/>
    </source>
</evidence>
<name>A0ABP7LQV9_9ACTN</name>
<dbReference type="EMBL" id="BAAAZA010000061">
    <property type="protein sequence ID" value="GAA3905715.1"/>
    <property type="molecule type" value="Genomic_DNA"/>
</dbReference>
<proteinExistence type="predicted"/>
<dbReference type="Proteomes" id="UP001501563">
    <property type="component" value="Unassembled WGS sequence"/>
</dbReference>
<comment type="caution">
    <text evidence="1">The sequence shown here is derived from an EMBL/GenBank/DDBJ whole genome shotgun (WGS) entry which is preliminary data.</text>
</comment>
<evidence type="ECO:0000313" key="1">
    <source>
        <dbReference type="EMBL" id="GAA3905715.1"/>
    </source>
</evidence>